<name>A0ABR8PXW1_9CLOT</name>
<evidence type="ECO:0000259" key="2">
    <source>
        <dbReference type="Pfam" id="PF14534"/>
    </source>
</evidence>
<accession>A0ABR8PXW1</accession>
<feature type="domain" description="DUF4440" evidence="2">
    <location>
        <begin position="8"/>
        <end position="113"/>
    </location>
</feature>
<dbReference type="Gene3D" id="3.10.450.50">
    <property type="match status" value="1"/>
</dbReference>
<feature type="coiled-coil region" evidence="1">
    <location>
        <begin position="1"/>
        <end position="33"/>
    </location>
</feature>
<dbReference type="InterPro" id="IPR027843">
    <property type="entry name" value="DUF4440"/>
</dbReference>
<organism evidence="3 4">
    <name type="scientific">Clostridium cibarium</name>
    <dbReference type="NCBI Taxonomy" id="2762247"/>
    <lineage>
        <taxon>Bacteria</taxon>
        <taxon>Bacillati</taxon>
        <taxon>Bacillota</taxon>
        <taxon>Clostridia</taxon>
        <taxon>Eubacteriales</taxon>
        <taxon>Clostridiaceae</taxon>
        <taxon>Clostridium</taxon>
    </lineage>
</organism>
<evidence type="ECO:0000313" key="4">
    <source>
        <dbReference type="Proteomes" id="UP000627781"/>
    </source>
</evidence>
<protein>
    <submittedName>
        <fullName evidence="3">DUF4440 domain-containing protein</fullName>
    </submittedName>
</protein>
<dbReference type="RefSeq" id="WP_143317348.1">
    <property type="nucleotide sequence ID" value="NZ_JACSRA010000032.1"/>
</dbReference>
<dbReference type="EMBL" id="JACSRA010000032">
    <property type="protein sequence ID" value="MBD7912993.1"/>
    <property type="molecule type" value="Genomic_DNA"/>
</dbReference>
<reference evidence="3 4" key="1">
    <citation type="submission" date="2020-08" db="EMBL/GenBank/DDBJ databases">
        <title>A Genomic Blueprint of the Chicken Gut Microbiome.</title>
        <authorList>
            <person name="Gilroy R."/>
            <person name="Ravi A."/>
            <person name="Getino M."/>
            <person name="Pursley I."/>
            <person name="Horton D.L."/>
            <person name="Alikhan N.-F."/>
            <person name="Baker D."/>
            <person name="Gharbi K."/>
            <person name="Hall N."/>
            <person name="Watson M."/>
            <person name="Adriaenssens E.M."/>
            <person name="Foster-Nyarko E."/>
            <person name="Jarju S."/>
            <person name="Secka A."/>
            <person name="Antonio M."/>
            <person name="Oren A."/>
            <person name="Chaudhuri R."/>
            <person name="La Ragione R.M."/>
            <person name="Hildebrand F."/>
            <person name="Pallen M.J."/>
        </authorList>
    </citation>
    <scope>NUCLEOTIDE SEQUENCE [LARGE SCALE GENOMIC DNA]</scope>
    <source>
        <strain evidence="3 4">Sa3CVN1</strain>
    </source>
</reference>
<keyword evidence="1" id="KW-0175">Coiled coil</keyword>
<evidence type="ECO:0000313" key="3">
    <source>
        <dbReference type="EMBL" id="MBD7912993.1"/>
    </source>
</evidence>
<comment type="caution">
    <text evidence="3">The sequence shown here is derived from an EMBL/GenBank/DDBJ whole genome shotgun (WGS) entry which is preliminary data.</text>
</comment>
<keyword evidence="4" id="KW-1185">Reference proteome</keyword>
<proteinExistence type="predicted"/>
<sequence>MNSIKEEILRLENDLLKSEVRKSAKKINNLLANDFIEFCSSGQEYHYKSGDVFQETDDKNSLYGEILDFEIKELSDDCILAMYKIKKYNESGKGKITTLRSSIWKCINGKWKMVFHQGTLVED</sequence>
<dbReference type="SUPFAM" id="SSF54427">
    <property type="entry name" value="NTF2-like"/>
    <property type="match status" value="1"/>
</dbReference>
<dbReference type="Proteomes" id="UP000627781">
    <property type="component" value="Unassembled WGS sequence"/>
</dbReference>
<evidence type="ECO:0000256" key="1">
    <source>
        <dbReference type="SAM" id="Coils"/>
    </source>
</evidence>
<gene>
    <name evidence="3" type="ORF">H9661_16700</name>
</gene>
<dbReference type="Pfam" id="PF14534">
    <property type="entry name" value="DUF4440"/>
    <property type="match status" value="1"/>
</dbReference>
<dbReference type="InterPro" id="IPR032710">
    <property type="entry name" value="NTF2-like_dom_sf"/>
</dbReference>